<dbReference type="Pfam" id="PF06114">
    <property type="entry name" value="Peptidase_M78"/>
    <property type="match status" value="1"/>
</dbReference>
<feature type="domain" description="HTH cro/C1-type" evidence="1">
    <location>
        <begin position="39"/>
        <end position="65"/>
    </location>
</feature>
<reference evidence="3" key="1">
    <citation type="submission" date="2017-08" db="EMBL/GenBank/DDBJ databases">
        <title>A dynamic microbial community with high functional redundancy inhabits the cold, oxic subseafloor aquifer.</title>
        <authorList>
            <person name="Tully B.J."/>
            <person name="Wheat C.G."/>
            <person name="Glazer B.T."/>
            <person name="Huber J.A."/>
        </authorList>
    </citation>
    <scope>NUCLEOTIDE SEQUENCE [LARGE SCALE GENOMIC DNA]</scope>
</reference>
<proteinExistence type="predicted"/>
<dbReference type="InterPro" id="IPR052345">
    <property type="entry name" value="Rad_response_metalloprotease"/>
</dbReference>
<accession>A0A2A5CG79</accession>
<name>A0A2A5CG79_9GAMM</name>
<dbReference type="EMBL" id="NVWI01000002">
    <property type="protein sequence ID" value="PCJ42869.1"/>
    <property type="molecule type" value="Genomic_DNA"/>
</dbReference>
<evidence type="ECO:0000259" key="1">
    <source>
        <dbReference type="PROSITE" id="PS50943"/>
    </source>
</evidence>
<dbReference type="PANTHER" id="PTHR43236">
    <property type="entry name" value="ANTITOXIN HIGA1"/>
    <property type="match status" value="1"/>
</dbReference>
<gene>
    <name evidence="2" type="ORF">COA71_05080</name>
</gene>
<dbReference type="InterPro" id="IPR001387">
    <property type="entry name" value="Cro/C1-type_HTH"/>
</dbReference>
<protein>
    <recommendedName>
        <fullName evidence="1">HTH cro/C1-type domain-containing protein</fullName>
    </recommendedName>
</protein>
<dbReference type="Gene3D" id="1.10.10.2910">
    <property type="match status" value="1"/>
</dbReference>
<dbReference type="Proteomes" id="UP000228987">
    <property type="component" value="Unassembled WGS sequence"/>
</dbReference>
<dbReference type="InterPro" id="IPR010359">
    <property type="entry name" value="IrrE_HExxH"/>
</dbReference>
<organism evidence="2 3">
    <name type="scientific">SAR86 cluster bacterium</name>
    <dbReference type="NCBI Taxonomy" id="2030880"/>
    <lineage>
        <taxon>Bacteria</taxon>
        <taxon>Pseudomonadati</taxon>
        <taxon>Pseudomonadota</taxon>
        <taxon>Gammaproteobacteria</taxon>
        <taxon>SAR86 cluster</taxon>
    </lineage>
</organism>
<dbReference type="PROSITE" id="PS50943">
    <property type="entry name" value="HTH_CROC1"/>
    <property type="match status" value="1"/>
</dbReference>
<comment type="caution">
    <text evidence="2">The sequence shown here is derived from an EMBL/GenBank/DDBJ whole genome shotgun (WGS) entry which is preliminary data.</text>
</comment>
<dbReference type="AlphaFoldDB" id="A0A2A5CG79"/>
<evidence type="ECO:0000313" key="3">
    <source>
        <dbReference type="Proteomes" id="UP000228987"/>
    </source>
</evidence>
<dbReference type="PANTHER" id="PTHR43236:SF2">
    <property type="entry name" value="BLL0069 PROTEIN"/>
    <property type="match status" value="1"/>
</dbReference>
<evidence type="ECO:0000313" key="2">
    <source>
        <dbReference type="EMBL" id="PCJ42869.1"/>
    </source>
</evidence>
<sequence length="388" mass="44991">MENHKDLMPINPSIVSWARNQSGYSLEVAKEHFKKIDEWESGESLPSYPQLESMSDRFKIPIAVFFFPDPPNIPNIEETFRTISHDDFEKIPSKVRLLLRKARSMQISLSELNDGKNPQDQLLVRDLKFGVKTSIENIASGLRKYLGVSVEEQTKWKTADIALEKWRSVLNEYGVATFKDAFKEDNYFGFSLYDDEFPIIYVNNSSAKTRQIFTVFHEVAHLIFNTSGIDVLDSQYVDKLTNNSKKIEIICNRFAGEFLVPDKILNEELENIEITKESAEFLADKFSVSREVIFRKFLDKNYITQIEYSSAVELWNGQIKRGAGKGGDYYNTQISYLGMNYLSLAFEKYYQNRFNKNQLAEYLNVKPKNIEGIEERFLRKGLSSDIRI</sequence>